<dbReference type="OrthoDB" id="8477976at2"/>
<dbReference type="AlphaFoldDB" id="A0A845ABL2"/>
<keyword evidence="2" id="KW-1185">Reference proteome</keyword>
<evidence type="ECO:0000313" key="1">
    <source>
        <dbReference type="EMBL" id="MXP27630.1"/>
    </source>
</evidence>
<sequence length="278" mass="28768">MPNVAAVSSADNVLSTIARASGRTGTNFDFMVAQARVESALDPKAKAGTSSAAGLYQFTNQTWLETVRRHGAEHGLGWASEAIGTKGGKAHISDPTLRQQVMDLRFDPQAAAVMAGALSNDNAAYLQSATGRAPDNTELYLAHFLGAPGAGRFINALAGDPNQSAAALFPEAAAANRSIFYDGNGARSLSSVRSLLEAKLADGGMDLPQRQGFAVAAASDQPAFESPQSFASANRPAASALQPMSEILASTFGHAETGNSRAARHVAAAYSKLAEFGL</sequence>
<dbReference type="Proteomes" id="UP000439780">
    <property type="component" value="Unassembled WGS sequence"/>
</dbReference>
<accession>A0A845ABL2</accession>
<dbReference type="SUPFAM" id="SSF53955">
    <property type="entry name" value="Lysozyme-like"/>
    <property type="match status" value="1"/>
</dbReference>
<reference evidence="1 2" key="1">
    <citation type="submission" date="2019-12" db="EMBL/GenBank/DDBJ databases">
        <title>Genomic-based taxomic classification of the family Erythrobacteraceae.</title>
        <authorList>
            <person name="Xu L."/>
        </authorList>
    </citation>
    <scope>NUCLEOTIDE SEQUENCE [LARGE SCALE GENOMIC DNA]</scope>
    <source>
        <strain evidence="1 2">KEMB 9005-328</strain>
    </source>
</reference>
<name>A0A845ABL2_9SPHN</name>
<protein>
    <submittedName>
        <fullName evidence="1">Lytic transglycosylase domain-containing protein</fullName>
    </submittedName>
</protein>
<organism evidence="1 2">
    <name type="scientific">Qipengyuania algicida</name>
    <dbReference type="NCBI Taxonomy" id="1836209"/>
    <lineage>
        <taxon>Bacteria</taxon>
        <taxon>Pseudomonadati</taxon>
        <taxon>Pseudomonadota</taxon>
        <taxon>Alphaproteobacteria</taxon>
        <taxon>Sphingomonadales</taxon>
        <taxon>Erythrobacteraceae</taxon>
        <taxon>Qipengyuania</taxon>
    </lineage>
</organism>
<proteinExistence type="predicted"/>
<gene>
    <name evidence="1" type="ORF">GRI58_02190</name>
</gene>
<dbReference type="RefSeq" id="WP_160751903.1">
    <property type="nucleotide sequence ID" value="NZ_WTYA01000001.1"/>
</dbReference>
<comment type="caution">
    <text evidence="1">The sequence shown here is derived from an EMBL/GenBank/DDBJ whole genome shotgun (WGS) entry which is preliminary data.</text>
</comment>
<dbReference type="EMBL" id="WTYA01000001">
    <property type="protein sequence ID" value="MXP27630.1"/>
    <property type="molecule type" value="Genomic_DNA"/>
</dbReference>
<dbReference type="InterPro" id="IPR023346">
    <property type="entry name" value="Lysozyme-like_dom_sf"/>
</dbReference>
<dbReference type="Gene3D" id="1.10.530.10">
    <property type="match status" value="1"/>
</dbReference>
<evidence type="ECO:0000313" key="2">
    <source>
        <dbReference type="Proteomes" id="UP000439780"/>
    </source>
</evidence>